<evidence type="ECO:0000259" key="6">
    <source>
        <dbReference type="Pfam" id="PF07687"/>
    </source>
</evidence>
<dbReference type="Proteomes" id="UP000521868">
    <property type="component" value="Unassembled WGS sequence"/>
</dbReference>
<dbReference type="InterPro" id="IPR001261">
    <property type="entry name" value="ArgE/DapE_CS"/>
</dbReference>
<dbReference type="Pfam" id="PF01546">
    <property type="entry name" value="Peptidase_M20"/>
    <property type="match status" value="1"/>
</dbReference>
<organism evidence="7 8">
    <name type="scientific">Ramlibacter lithotrophicus</name>
    <dbReference type="NCBI Taxonomy" id="2606681"/>
    <lineage>
        <taxon>Bacteria</taxon>
        <taxon>Pseudomonadati</taxon>
        <taxon>Pseudomonadota</taxon>
        <taxon>Betaproteobacteria</taxon>
        <taxon>Burkholderiales</taxon>
        <taxon>Comamonadaceae</taxon>
        <taxon>Ramlibacter</taxon>
    </lineage>
</organism>
<dbReference type="AlphaFoldDB" id="A0A7X6DIZ8"/>
<evidence type="ECO:0000313" key="8">
    <source>
        <dbReference type="Proteomes" id="UP000521868"/>
    </source>
</evidence>
<dbReference type="GO" id="GO:0046872">
    <property type="term" value="F:metal ion binding"/>
    <property type="evidence" value="ECO:0007669"/>
    <property type="project" value="UniProtKB-KW"/>
</dbReference>
<dbReference type="CDD" id="cd03885">
    <property type="entry name" value="M20_CPDG2"/>
    <property type="match status" value="1"/>
</dbReference>
<sequence>MIESLTDRQQAVMEFLAGAQPAMLDLLQRIVDIDSGSYHKAGVDAVVAELRGWLVQHGVSCEVHRNETAGNCLRAAVPGAQAGKPVLLMGHCDTVFPEGTAAQRPFRIEGDLAYGPGVADMKAGLVVNSFVLAAFAQAGLRVPLVGLYTADEEIASPASRSFIEAHATDARAVFNGEPGRPSGNVVTGRKGAMFVDCEVTGIPAHSGGNHHEGASAIEAICRKVVQLHGLTDYESGTTVNVGLIKGGSSVNTVAPWASASIDVRYKTTEAMEAVKAKLAAIMGQVEVPGTCGHITQQRYFLPFVQSAASNALFEAYVDSARAIGFAAGGEYSGGSADSGFTAAAGVPTLCGTGPVGGKVHTADEWLKVGTMVPRAQAIALTALRLSR</sequence>
<dbReference type="PROSITE" id="PS00758">
    <property type="entry name" value="ARGE_DAPE_CPG2_1"/>
    <property type="match status" value="1"/>
</dbReference>
<keyword evidence="4" id="KW-0862">Zinc</keyword>
<evidence type="ECO:0000256" key="1">
    <source>
        <dbReference type="ARBA" id="ARBA00001947"/>
    </source>
</evidence>
<feature type="active site" description="Proton acceptor" evidence="5">
    <location>
        <position position="152"/>
    </location>
</feature>
<reference evidence="7 8" key="1">
    <citation type="journal article" date="2020" name="Nature">
        <title>Bacterial chemolithoautotrophy via manganese oxidation.</title>
        <authorList>
            <person name="Yu H."/>
            <person name="Leadbetter J.R."/>
        </authorList>
    </citation>
    <scope>NUCLEOTIDE SEQUENCE [LARGE SCALE GENOMIC DNA]</scope>
    <source>
        <strain evidence="7 8">RBP-1</strain>
    </source>
</reference>
<dbReference type="InterPro" id="IPR002933">
    <property type="entry name" value="Peptidase_M20"/>
</dbReference>
<dbReference type="InterPro" id="IPR050072">
    <property type="entry name" value="Peptidase_M20A"/>
</dbReference>
<dbReference type="EMBL" id="VTOX01000008">
    <property type="protein sequence ID" value="NKE68054.1"/>
    <property type="molecule type" value="Genomic_DNA"/>
</dbReference>
<name>A0A7X6DIZ8_9BURK</name>
<comment type="caution">
    <text evidence="7">The sequence shown here is derived from an EMBL/GenBank/DDBJ whole genome shotgun (WGS) entry which is preliminary data.</text>
</comment>
<dbReference type="SUPFAM" id="SSF53187">
    <property type="entry name" value="Zn-dependent exopeptidases"/>
    <property type="match status" value="1"/>
</dbReference>
<dbReference type="PANTHER" id="PTHR43808:SF9">
    <property type="entry name" value="BLL0789 PROTEIN"/>
    <property type="match status" value="1"/>
</dbReference>
<comment type="cofactor">
    <cofactor evidence="1">
        <name>Zn(2+)</name>
        <dbReference type="ChEBI" id="CHEBI:29105"/>
    </cofactor>
</comment>
<proteinExistence type="predicted"/>
<evidence type="ECO:0000256" key="5">
    <source>
        <dbReference type="PIRSR" id="PIRSR037238-1"/>
    </source>
</evidence>
<dbReference type="Gene3D" id="3.30.70.360">
    <property type="match status" value="1"/>
</dbReference>
<accession>A0A7X6DIZ8</accession>
<dbReference type="GO" id="GO:0016787">
    <property type="term" value="F:hydrolase activity"/>
    <property type="evidence" value="ECO:0007669"/>
    <property type="project" value="UniProtKB-KW"/>
</dbReference>
<feature type="active site" evidence="5">
    <location>
        <position position="93"/>
    </location>
</feature>
<dbReference type="PIRSF" id="PIRSF037238">
    <property type="entry name" value="Carboxypeptidase_G2"/>
    <property type="match status" value="1"/>
</dbReference>
<keyword evidence="3" id="KW-0378">Hydrolase</keyword>
<evidence type="ECO:0000313" key="7">
    <source>
        <dbReference type="EMBL" id="NKE68054.1"/>
    </source>
</evidence>
<dbReference type="RefSeq" id="WP_168109178.1">
    <property type="nucleotide sequence ID" value="NZ_VTOX01000008.1"/>
</dbReference>
<keyword evidence="2" id="KW-0479">Metal-binding</keyword>
<dbReference type="SUPFAM" id="SSF55031">
    <property type="entry name" value="Bacterial exopeptidase dimerisation domain"/>
    <property type="match status" value="1"/>
</dbReference>
<gene>
    <name evidence="7" type="ORF">RAMLITH_19710</name>
</gene>
<protein>
    <submittedName>
        <fullName evidence="7">M20 family metallopeptidase</fullName>
    </submittedName>
</protein>
<evidence type="ECO:0000256" key="3">
    <source>
        <dbReference type="ARBA" id="ARBA00022801"/>
    </source>
</evidence>
<evidence type="ECO:0000256" key="4">
    <source>
        <dbReference type="ARBA" id="ARBA00022833"/>
    </source>
</evidence>
<dbReference type="InterPro" id="IPR011650">
    <property type="entry name" value="Peptidase_M20_dimer"/>
</dbReference>
<keyword evidence="8" id="KW-1185">Reference proteome</keyword>
<feature type="domain" description="Peptidase M20 dimerisation" evidence="6">
    <location>
        <begin position="187"/>
        <end position="287"/>
    </location>
</feature>
<evidence type="ECO:0000256" key="2">
    <source>
        <dbReference type="ARBA" id="ARBA00022723"/>
    </source>
</evidence>
<dbReference type="PANTHER" id="PTHR43808">
    <property type="entry name" value="ACETYLORNITHINE DEACETYLASE"/>
    <property type="match status" value="1"/>
</dbReference>
<dbReference type="Gene3D" id="3.40.630.10">
    <property type="entry name" value="Zn peptidases"/>
    <property type="match status" value="1"/>
</dbReference>
<dbReference type="Pfam" id="PF07687">
    <property type="entry name" value="M20_dimer"/>
    <property type="match status" value="1"/>
</dbReference>
<dbReference type="InterPro" id="IPR036264">
    <property type="entry name" value="Bact_exopeptidase_dim_dom"/>
</dbReference>
<dbReference type="InterPro" id="IPR017150">
    <property type="entry name" value="Pept_M20_glutamate_carboxypep"/>
</dbReference>